<gene>
    <name evidence="2" type="ORF">PI172_2212</name>
</gene>
<evidence type="ECO:0000313" key="2">
    <source>
        <dbReference type="EMBL" id="BAR96940.1"/>
    </source>
</evidence>
<name>A0AAD1BKK9_PREIN</name>
<dbReference type="Proteomes" id="UP000067008">
    <property type="component" value="Chromosome 1"/>
</dbReference>
<protein>
    <recommendedName>
        <fullName evidence="1">Transposase IS204/IS1001/IS1096/IS1165 DDE domain-containing protein</fullName>
    </recommendedName>
</protein>
<evidence type="ECO:0000259" key="1">
    <source>
        <dbReference type="Pfam" id="PF01610"/>
    </source>
</evidence>
<accession>A0AAD1BKK9</accession>
<dbReference type="EMBL" id="AP014926">
    <property type="protein sequence ID" value="BAR96940.1"/>
    <property type="molecule type" value="Genomic_DNA"/>
</dbReference>
<sequence>MHLIAKRCFPNAMRTIDRFHIQKLANDVLQEMRIATMELPLSPNMATVR</sequence>
<proteinExistence type="predicted"/>
<dbReference type="Pfam" id="PF01610">
    <property type="entry name" value="DDE_Tnp_ISL3"/>
    <property type="match status" value="1"/>
</dbReference>
<dbReference type="InterPro" id="IPR002560">
    <property type="entry name" value="Transposase_DDE"/>
</dbReference>
<evidence type="ECO:0000313" key="3">
    <source>
        <dbReference type="Proteomes" id="UP000067008"/>
    </source>
</evidence>
<organism evidence="2 3">
    <name type="scientific">Prevotella intermedia</name>
    <dbReference type="NCBI Taxonomy" id="28131"/>
    <lineage>
        <taxon>Bacteria</taxon>
        <taxon>Pseudomonadati</taxon>
        <taxon>Bacteroidota</taxon>
        <taxon>Bacteroidia</taxon>
        <taxon>Bacteroidales</taxon>
        <taxon>Prevotellaceae</taxon>
        <taxon>Prevotella</taxon>
    </lineage>
</organism>
<feature type="domain" description="Transposase IS204/IS1001/IS1096/IS1165 DDE" evidence="1">
    <location>
        <begin position="4"/>
        <end position="37"/>
    </location>
</feature>
<reference evidence="2 3" key="1">
    <citation type="submission" date="2015-07" db="EMBL/GenBank/DDBJ databases">
        <title>Complete genome sequence of Prevotella intermedia strain 17-2.</title>
        <authorList>
            <person name="Nambu T."/>
        </authorList>
    </citation>
    <scope>NUCLEOTIDE SEQUENCE [LARGE SCALE GENOMIC DNA]</scope>
    <source>
        <strain evidence="2 3">17-2</strain>
    </source>
</reference>
<dbReference type="AlphaFoldDB" id="A0AAD1BKK9"/>